<reference evidence="3 4" key="1">
    <citation type="submission" date="2020-08" db="EMBL/GenBank/DDBJ databases">
        <title>Cohnella phylogeny.</title>
        <authorList>
            <person name="Dunlap C."/>
        </authorList>
    </citation>
    <scope>NUCLEOTIDE SEQUENCE [LARGE SCALE GENOMIC DNA]</scope>
    <source>
        <strain evidence="3 4">CBP 2801</strain>
    </source>
</reference>
<dbReference type="Proteomes" id="UP000564644">
    <property type="component" value="Unassembled WGS sequence"/>
</dbReference>
<dbReference type="EMBL" id="JACJVO010000011">
    <property type="protein sequence ID" value="MBB6731346.1"/>
    <property type="molecule type" value="Genomic_DNA"/>
</dbReference>
<keyword evidence="4" id="KW-1185">Reference proteome</keyword>
<evidence type="ECO:0000259" key="2">
    <source>
        <dbReference type="Pfam" id="PF18164"/>
    </source>
</evidence>
<feature type="domain" description="GNAT-like C-terminal" evidence="2">
    <location>
        <begin position="104"/>
        <end position="325"/>
    </location>
</feature>
<proteinExistence type="predicted"/>
<dbReference type="Pfam" id="PF18082">
    <property type="entry name" value="NAT_N"/>
    <property type="match status" value="1"/>
</dbReference>
<evidence type="ECO:0000259" key="1">
    <source>
        <dbReference type="Pfam" id="PF18082"/>
    </source>
</evidence>
<feature type="domain" description="N-acyltransferase N-terminal" evidence="1">
    <location>
        <begin position="29"/>
        <end position="102"/>
    </location>
</feature>
<gene>
    <name evidence="3" type="ORF">H7C18_10545</name>
</gene>
<dbReference type="AlphaFoldDB" id="A0A7X0VUX1"/>
<accession>A0A7X0VUX1</accession>
<dbReference type="Gene3D" id="3.40.630.120">
    <property type="match status" value="1"/>
</dbReference>
<comment type="caution">
    <text evidence="3">The sequence shown here is derived from an EMBL/GenBank/DDBJ whole genome shotgun (WGS) entry which is preliminary data.</text>
</comment>
<dbReference type="InterPro" id="IPR041644">
    <property type="entry name" value="GNAT_C"/>
</dbReference>
<evidence type="ECO:0000313" key="3">
    <source>
        <dbReference type="EMBL" id="MBB6731346.1"/>
    </source>
</evidence>
<organism evidence="3 4">
    <name type="scientific">Cohnella zeiphila</name>
    <dbReference type="NCBI Taxonomy" id="2761120"/>
    <lineage>
        <taxon>Bacteria</taxon>
        <taxon>Bacillati</taxon>
        <taxon>Bacillota</taxon>
        <taxon>Bacilli</taxon>
        <taxon>Bacillales</taxon>
        <taxon>Paenibacillaceae</taxon>
        <taxon>Cohnella</taxon>
    </lineage>
</organism>
<dbReference type="Pfam" id="PF18164">
    <property type="entry name" value="GNAT_C"/>
    <property type="match status" value="1"/>
</dbReference>
<dbReference type="InterPro" id="IPR041273">
    <property type="entry name" value="NAT_N"/>
</dbReference>
<protein>
    <submittedName>
        <fullName evidence="3">DUF5596 domain-containing protein</fullName>
    </submittedName>
</protein>
<evidence type="ECO:0000313" key="4">
    <source>
        <dbReference type="Proteomes" id="UP000564644"/>
    </source>
</evidence>
<name>A0A7X0VUX1_9BACL</name>
<sequence>MSQAEEYRIALSESTEPFEVMSGMIGWTETLAPRRSHASLFTALVLISLLPDAIRFYRKRDISDAILLDTFGDVDVWMRHYQRQHGVWGLSVPEWLLYHFTCKLFKIGRLQFMHTEWERQVKVFRNRASDELTVFPEAGVRFRADGLVDGMNCIYDSADGWVSELRQGGSIISGHATGPDGAADGELTELDAAQWELVLEAGSPVLDVHIQEGGRLDPEAIAASMAEARAFYAEKFPELPVRAFVCTSWLLSPGLAHLLPADSNIVTFGRMFRLVPNRDDEAQLYERVFGDKQPDLANAPRGTSLQQAVHDFVAGGGMVFGGSGFRLLTNESS</sequence>